<evidence type="ECO:0000313" key="5">
    <source>
        <dbReference type="Proteomes" id="UP000235392"/>
    </source>
</evidence>
<gene>
    <name evidence="1" type="ORF">PCANC_17809</name>
    <name evidence="3" type="ORF">PCASD_04167</name>
    <name evidence="2" type="ORF">PCASD_20692</name>
</gene>
<protein>
    <submittedName>
        <fullName evidence="1">Uncharacterized protein</fullName>
    </submittedName>
</protein>
<comment type="caution">
    <text evidence="1">The sequence shown here is derived from an EMBL/GenBank/DDBJ whole genome shotgun (WGS) entry which is preliminary data.</text>
</comment>
<evidence type="ECO:0000313" key="2">
    <source>
        <dbReference type="EMBL" id="PLW16041.1"/>
    </source>
</evidence>
<evidence type="ECO:0000313" key="1">
    <source>
        <dbReference type="EMBL" id="PLW12956.1"/>
    </source>
</evidence>
<accession>A0A2N5SIB4</accession>
<dbReference type="EMBL" id="PGCJ01000965">
    <property type="protein sequence ID" value="PLW12956.1"/>
    <property type="molecule type" value="Genomic_DNA"/>
</dbReference>
<dbReference type="AlphaFoldDB" id="A0A2N5SIB4"/>
<organism evidence="1 4">
    <name type="scientific">Puccinia coronata f. sp. avenae</name>
    <dbReference type="NCBI Taxonomy" id="200324"/>
    <lineage>
        <taxon>Eukaryota</taxon>
        <taxon>Fungi</taxon>
        <taxon>Dikarya</taxon>
        <taxon>Basidiomycota</taxon>
        <taxon>Pucciniomycotina</taxon>
        <taxon>Pucciniomycetes</taxon>
        <taxon>Pucciniales</taxon>
        <taxon>Pucciniaceae</taxon>
        <taxon>Puccinia</taxon>
    </lineage>
</organism>
<evidence type="ECO:0000313" key="4">
    <source>
        <dbReference type="Proteomes" id="UP000235388"/>
    </source>
</evidence>
<dbReference type="EMBL" id="PGCI01000782">
    <property type="protein sequence ID" value="PLW16041.1"/>
    <property type="molecule type" value="Genomic_DNA"/>
</dbReference>
<dbReference type="Proteomes" id="UP000235388">
    <property type="component" value="Unassembled WGS sequence"/>
</dbReference>
<dbReference type="Proteomes" id="UP000235392">
    <property type="component" value="Unassembled WGS sequence"/>
</dbReference>
<proteinExistence type="predicted"/>
<evidence type="ECO:0000313" key="3">
    <source>
        <dbReference type="EMBL" id="PLW46112.1"/>
    </source>
</evidence>
<reference evidence="4 5" key="1">
    <citation type="submission" date="2017-11" db="EMBL/GenBank/DDBJ databases">
        <title>De novo assembly and phasing of dikaryotic genomes from two isolates of Puccinia coronata f. sp. avenae, the causal agent of oat crown rust.</title>
        <authorList>
            <person name="Miller M.E."/>
            <person name="Zhang Y."/>
            <person name="Omidvar V."/>
            <person name="Sperschneider J."/>
            <person name="Schwessinger B."/>
            <person name="Raley C."/>
            <person name="Palmer J.M."/>
            <person name="Garnica D."/>
            <person name="Upadhyaya N."/>
            <person name="Rathjen J."/>
            <person name="Taylor J.M."/>
            <person name="Park R.F."/>
            <person name="Dodds P.N."/>
            <person name="Hirsch C.D."/>
            <person name="Kianian S.F."/>
            <person name="Figueroa M."/>
        </authorList>
    </citation>
    <scope>NUCLEOTIDE SEQUENCE [LARGE SCALE GENOMIC DNA]</scope>
    <source>
        <strain evidence="1">12NC29</strain>
        <strain evidence="2">12SD80</strain>
    </source>
</reference>
<name>A0A2N5SIB4_9BASI</name>
<sequence>MPRLEAEQWPYRRDNDCLQQEPQPLLDTPTAVRRYALETSLNPLIANPAASIVNTNVHLILQIPVAPGPLKSMQEEDNEERNLQYICHSFVSISPLFCVSIL</sequence>
<dbReference type="EMBL" id="PGCI01000042">
    <property type="protein sequence ID" value="PLW46112.1"/>
    <property type="molecule type" value="Genomic_DNA"/>
</dbReference>
<keyword evidence="4" id="KW-1185">Reference proteome</keyword>